<evidence type="ECO:0000313" key="2">
    <source>
        <dbReference type="Proteomes" id="UP001066276"/>
    </source>
</evidence>
<comment type="caution">
    <text evidence="1">The sequence shown here is derived from an EMBL/GenBank/DDBJ whole genome shotgun (WGS) entry which is preliminary data.</text>
</comment>
<accession>A0AAV7SZY8</accession>
<dbReference type="Proteomes" id="UP001066276">
    <property type="component" value="Chromosome 4_1"/>
</dbReference>
<keyword evidence="2" id="KW-1185">Reference proteome</keyword>
<proteinExistence type="predicted"/>
<sequence>MSPARKLKKFRQKSVAGRKITASPHSVVLVKDKEGGGLPGQSFGSRRGGTKFACRSGASIRQPSMFQVLIMILLMRYLVRSGGESVGLHREQTHRRQQFLGHYGRWEFEDVGADSAVYSAVYTKKL</sequence>
<dbReference type="AlphaFoldDB" id="A0AAV7SZY8"/>
<dbReference type="EMBL" id="JANPWB010000007">
    <property type="protein sequence ID" value="KAJ1169530.1"/>
    <property type="molecule type" value="Genomic_DNA"/>
</dbReference>
<gene>
    <name evidence="1" type="ORF">NDU88_001423</name>
</gene>
<name>A0AAV7SZY8_PLEWA</name>
<evidence type="ECO:0000313" key="1">
    <source>
        <dbReference type="EMBL" id="KAJ1169530.1"/>
    </source>
</evidence>
<protein>
    <submittedName>
        <fullName evidence="1">Uncharacterized protein</fullName>
    </submittedName>
</protein>
<organism evidence="1 2">
    <name type="scientific">Pleurodeles waltl</name>
    <name type="common">Iberian ribbed newt</name>
    <dbReference type="NCBI Taxonomy" id="8319"/>
    <lineage>
        <taxon>Eukaryota</taxon>
        <taxon>Metazoa</taxon>
        <taxon>Chordata</taxon>
        <taxon>Craniata</taxon>
        <taxon>Vertebrata</taxon>
        <taxon>Euteleostomi</taxon>
        <taxon>Amphibia</taxon>
        <taxon>Batrachia</taxon>
        <taxon>Caudata</taxon>
        <taxon>Salamandroidea</taxon>
        <taxon>Salamandridae</taxon>
        <taxon>Pleurodelinae</taxon>
        <taxon>Pleurodeles</taxon>
    </lineage>
</organism>
<reference evidence="1" key="1">
    <citation type="journal article" date="2022" name="bioRxiv">
        <title>Sequencing and chromosome-scale assembly of the giantPleurodeles waltlgenome.</title>
        <authorList>
            <person name="Brown T."/>
            <person name="Elewa A."/>
            <person name="Iarovenko S."/>
            <person name="Subramanian E."/>
            <person name="Araus A.J."/>
            <person name="Petzold A."/>
            <person name="Susuki M."/>
            <person name="Suzuki K.-i.T."/>
            <person name="Hayashi T."/>
            <person name="Toyoda A."/>
            <person name="Oliveira C."/>
            <person name="Osipova E."/>
            <person name="Leigh N.D."/>
            <person name="Simon A."/>
            <person name="Yun M.H."/>
        </authorList>
    </citation>
    <scope>NUCLEOTIDE SEQUENCE</scope>
    <source>
        <strain evidence="1">20211129_DDA</strain>
        <tissue evidence="1">Liver</tissue>
    </source>
</reference>